<sequence length="297" mass="34716">MRNGQEPQKFQHNIIAICYDFDGTLSRRSMQEDTIFQEYRIDSEQFWKGINQTAKDEGYDKVLCYLNRLIFDPRFQKEPLTETKLTNMARKIQYYPGVENFFPYINEFIQKESSKLNIKVNLEHYIISSGMKAILNGVAIKKYFKEIYACEYEYNKDGTPKCVKMAINDTTKTQFLFRINKGKLRLDQDINEHMDEEERRIPFFNMIYIGDGDSDIPCMTVACKNGGYALAVYPSEEKASEKCLQLFRNKRVNHIAPADFNSGSTLVQILETVLKTITQNMVLRRSMYDQKQVYADG</sequence>
<dbReference type="InterPro" id="IPR023214">
    <property type="entry name" value="HAD_sf"/>
</dbReference>
<dbReference type="EMBL" id="MHFR01000064">
    <property type="protein sequence ID" value="OGW95358.1"/>
    <property type="molecule type" value="Genomic_DNA"/>
</dbReference>
<dbReference type="Pfam" id="PF12710">
    <property type="entry name" value="HAD"/>
    <property type="match status" value="1"/>
</dbReference>
<protein>
    <recommendedName>
        <fullName evidence="3">Haloacid dehalogenase-like hydrolase</fullName>
    </recommendedName>
</protein>
<organism evidence="1 2">
    <name type="scientific">Candidatus Danuiimicrobium aquiferis</name>
    <dbReference type="NCBI Taxonomy" id="1801832"/>
    <lineage>
        <taxon>Bacteria</taxon>
        <taxon>Pseudomonadati</taxon>
        <taxon>Candidatus Omnitrophota</taxon>
        <taxon>Candidatus Danuiimicrobium</taxon>
    </lineage>
</organism>
<evidence type="ECO:0000313" key="2">
    <source>
        <dbReference type="Proteomes" id="UP000178187"/>
    </source>
</evidence>
<accession>A0A1G1KR48</accession>
<proteinExistence type="predicted"/>
<dbReference type="AlphaFoldDB" id="A0A1G1KR48"/>
<dbReference type="Gene3D" id="3.40.50.1000">
    <property type="entry name" value="HAD superfamily/HAD-like"/>
    <property type="match status" value="1"/>
</dbReference>
<name>A0A1G1KR48_9BACT</name>
<dbReference type="InterPro" id="IPR036412">
    <property type="entry name" value="HAD-like_sf"/>
</dbReference>
<dbReference type="Proteomes" id="UP000178187">
    <property type="component" value="Unassembled WGS sequence"/>
</dbReference>
<comment type="caution">
    <text evidence="1">The sequence shown here is derived from an EMBL/GenBank/DDBJ whole genome shotgun (WGS) entry which is preliminary data.</text>
</comment>
<gene>
    <name evidence="1" type="ORF">A3G33_06110</name>
</gene>
<reference evidence="1 2" key="1">
    <citation type="journal article" date="2016" name="Nat. Commun.">
        <title>Thousands of microbial genomes shed light on interconnected biogeochemical processes in an aquifer system.</title>
        <authorList>
            <person name="Anantharaman K."/>
            <person name="Brown C.T."/>
            <person name="Hug L.A."/>
            <person name="Sharon I."/>
            <person name="Castelle C.J."/>
            <person name="Probst A.J."/>
            <person name="Thomas B.C."/>
            <person name="Singh A."/>
            <person name="Wilkins M.J."/>
            <person name="Karaoz U."/>
            <person name="Brodie E.L."/>
            <person name="Williams K.H."/>
            <person name="Hubbard S.S."/>
            <person name="Banfield J.F."/>
        </authorList>
    </citation>
    <scope>NUCLEOTIDE SEQUENCE [LARGE SCALE GENOMIC DNA]</scope>
</reference>
<evidence type="ECO:0008006" key="3">
    <source>
        <dbReference type="Google" id="ProtNLM"/>
    </source>
</evidence>
<evidence type="ECO:0000313" key="1">
    <source>
        <dbReference type="EMBL" id="OGW95358.1"/>
    </source>
</evidence>
<dbReference type="SUPFAM" id="SSF56784">
    <property type="entry name" value="HAD-like"/>
    <property type="match status" value="1"/>
</dbReference>